<dbReference type="EMBL" id="CP060394">
    <property type="protein sequence ID" value="QNI30997.1"/>
    <property type="molecule type" value="Genomic_DNA"/>
</dbReference>
<protein>
    <submittedName>
        <fullName evidence="12">Cation transporter</fullName>
    </submittedName>
</protein>
<dbReference type="Proteomes" id="UP000515312">
    <property type="component" value="Chromosome"/>
</dbReference>
<dbReference type="Gene3D" id="1.20.1510.10">
    <property type="entry name" value="Cation efflux protein transmembrane domain"/>
    <property type="match status" value="1"/>
</dbReference>
<dbReference type="SUPFAM" id="SSF161111">
    <property type="entry name" value="Cation efflux protein transmembrane domain-like"/>
    <property type="match status" value="1"/>
</dbReference>
<dbReference type="InterPro" id="IPR026765">
    <property type="entry name" value="Tmem163"/>
</dbReference>
<dbReference type="GO" id="GO:0016020">
    <property type="term" value="C:membrane"/>
    <property type="evidence" value="ECO:0007669"/>
    <property type="project" value="TreeGrafter"/>
</dbReference>
<evidence type="ECO:0000256" key="5">
    <source>
        <dbReference type="ARBA" id="ARBA00022753"/>
    </source>
</evidence>
<proteinExistence type="inferred from homology"/>
<dbReference type="KEGG" id="adin:H7849_18035"/>
<sequence length="195" mass="20926">MQLTTQNRAVIRLQWITVAWMTVEFAVAVGSGLRAHSLALAAFGGDSAIELFSAAVVLHRFYSGDHMEQLARRMAMIMLYALAVFIALSSGASLALKMSEAKGSYLGIGILLAAAIIMPWLGLRKRELSAQTCSKALRADAVQSSVCAYMSWIALAGIALNTVFHLPWIDSVAALALVPLILIEANKARKGDDCC</sequence>
<keyword evidence="4 11" id="KW-0812">Transmembrane</keyword>
<keyword evidence="7 11" id="KW-1133">Transmembrane helix</keyword>
<dbReference type="AlphaFoldDB" id="A0A7G8BEM7"/>
<accession>A0A7G8BEM7</accession>
<comment type="similarity">
    <text evidence="3">Belongs to the TMEM163 family.</text>
</comment>
<dbReference type="PANTHER" id="PTHR31937">
    <property type="entry name" value="TRANSMEMBRANE PROTEIN 163"/>
    <property type="match status" value="1"/>
</dbReference>
<comment type="subcellular location">
    <subcellularLocation>
        <location evidence="2">Cytoplasmic vesicle</location>
        <location evidence="2">Secretory vesicle</location>
        <location evidence="2">Synaptic vesicle membrane</location>
        <topology evidence="2">Multi-pass membrane protein</topology>
    </subcellularLocation>
    <subcellularLocation>
        <location evidence="1">Early endosome membrane</location>
    </subcellularLocation>
</comment>
<feature type="transmembrane region" description="Helical" evidence="11">
    <location>
        <begin position="39"/>
        <end position="62"/>
    </location>
</feature>
<reference evidence="12 13" key="1">
    <citation type="submission" date="2020-08" db="EMBL/GenBank/DDBJ databases">
        <title>Edaphobacter telluris sp. nov. and Acidobacterium dinghuensis sp. nov., two acidobacteria isolated from forest soil.</title>
        <authorList>
            <person name="Fu J."/>
            <person name="Qiu L."/>
        </authorList>
    </citation>
    <scope>NUCLEOTIDE SEQUENCE [LARGE SCALE GENOMIC DNA]</scope>
    <source>
        <strain evidence="12">4Y35</strain>
    </source>
</reference>
<name>A0A7G8BEM7_9BACT</name>
<evidence type="ECO:0000256" key="4">
    <source>
        <dbReference type="ARBA" id="ARBA00022692"/>
    </source>
</evidence>
<evidence type="ECO:0000256" key="8">
    <source>
        <dbReference type="ARBA" id="ARBA00023018"/>
    </source>
</evidence>
<evidence type="ECO:0000313" key="13">
    <source>
        <dbReference type="Proteomes" id="UP000515312"/>
    </source>
</evidence>
<evidence type="ECO:0000256" key="9">
    <source>
        <dbReference type="ARBA" id="ARBA00023136"/>
    </source>
</evidence>
<evidence type="ECO:0000256" key="10">
    <source>
        <dbReference type="ARBA" id="ARBA00023329"/>
    </source>
</evidence>
<gene>
    <name evidence="12" type="ORF">H7849_18035</name>
</gene>
<feature type="transmembrane region" description="Helical" evidence="11">
    <location>
        <begin position="12"/>
        <end position="33"/>
    </location>
</feature>
<evidence type="ECO:0000256" key="6">
    <source>
        <dbReference type="ARBA" id="ARBA00022833"/>
    </source>
</evidence>
<evidence type="ECO:0000256" key="3">
    <source>
        <dbReference type="ARBA" id="ARBA00008731"/>
    </source>
</evidence>
<evidence type="ECO:0000256" key="1">
    <source>
        <dbReference type="ARBA" id="ARBA00004146"/>
    </source>
</evidence>
<evidence type="ECO:0000313" key="12">
    <source>
        <dbReference type="EMBL" id="QNI30997.1"/>
    </source>
</evidence>
<keyword evidence="6" id="KW-0862">Zinc</keyword>
<keyword evidence="10" id="KW-0968">Cytoplasmic vesicle</keyword>
<feature type="transmembrane region" description="Helical" evidence="11">
    <location>
        <begin position="102"/>
        <end position="121"/>
    </location>
</feature>
<evidence type="ECO:0000256" key="11">
    <source>
        <dbReference type="SAM" id="Phobius"/>
    </source>
</evidence>
<evidence type="ECO:0000256" key="2">
    <source>
        <dbReference type="ARBA" id="ARBA00004644"/>
    </source>
</evidence>
<keyword evidence="5" id="KW-0967">Endosome</keyword>
<evidence type="ECO:0000256" key="7">
    <source>
        <dbReference type="ARBA" id="ARBA00022989"/>
    </source>
</evidence>
<keyword evidence="8" id="KW-0770">Synapse</keyword>
<dbReference type="GO" id="GO:0031410">
    <property type="term" value="C:cytoplasmic vesicle"/>
    <property type="evidence" value="ECO:0007669"/>
    <property type="project" value="UniProtKB-KW"/>
</dbReference>
<organism evidence="12 13">
    <name type="scientific">Alloacidobacterium dinghuense</name>
    <dbReference type="NCBI Taxonomy" id="2763107"/>
    <lineage>
        <taxon>Bacteria</taxon>
        <taxon>Pseudomonadati</taxon>
        <taxon>Acidobacteriota</taxon>
        <taxon>Terriglobia</taxon>
        <taxon>Terriglobales</taxon>
        <taxon>Acidobacteriaceae</taxon>
        <taxon>Alloacidobacterium</taxon>
    </lineage>
</organism>
<dbReference type="RefSeq" id="WP_186741282.1">
    <property type="nucleotide sequence ID" value="NZ_CP060394.1"/>
</dbReference>
<dbReference type="PANTHER" id="PTHR31937:SF2">
    <property type="entry name" value="TRANSMEMBRANE PROTEIN 163"/>
    <property type="match status" value="1"/>
</dbReference>
<feature type="transmembrane region" description="Helical" evidence="11">
    <location>
        <begin position="74"/>
        <end position="96"/>
    </location>
</feature>
<feature type="transmembrane region" description="Helical" evidence="11">
    <location>
        <begin position="141"/>
        <end position="160"/>
    </location>
</feature>
<dbReference type="InterPro" id="IPR027469">
    <property type="entry name" value="Cation_efflux_TMD_sf"/>
</dbReference>
<keyword evidence="9 11" id="KW-0472">Membrane</keyword>
<keyword evidence="13" id="KW-1185">Reference proteome</keyword>